<proteinExistence type="predicted"/>
<dbReference type="GO" id="GO:0005576">
    <property type="term" value="C:extracellular region"/>
    <property type="evidence" value="ECO:0007669"/>
    <property type="project" value="UniProtKB-SubCell"/>
</dbReference>
<accession>A0A8T1WZY7</accession>
<reference evidence="1" key="1">
    <citation type="submission" date="2021-02" db="EMBL/GenBank/DDBJ databases">
        <authorList>
            <person name="Palmer J.M."/>
        </authorList>
    </citation>
    <scope>NUCLEOTIDE SEQUENCE</scope>
    <source>
        <strain evidence="1">SCRP23</strain>
    </source>
</reference>
<dbReference type="EMBL" id="JAGDFL010000061">
    <property type="protein sequence ID" value="KAG7399145.1"/>
    <property type="molecule type" value="Genomic_DNA"/>
</dbReference>
<dbReference type="AlphaFoldDB" id="A0A8T1WZY7"/>
<evidence type="ECO:0000313" key="1">
    <source>
        <dbReference type="EMBL" id="KAG7399145.1"/>
    </source>
</evidence>
<comment type="caution">
    <text evidence="1">The sequence shown here is derived from an EMBL/GenBank/DDBJ whole genome shotgun (WGS) entry which is preliminary data.</text>
</comment>
<organism evidence="1 2">
    <name type="scientific">Phytophthora boehmeriae</name>
    <dbReference type="NCBI Taxonomy" id="109152"/>
    <lineage>
        <taxon>Eukaryota</taxon>
        <taxon>Sar</taxon>
        <taxon>Stramenopiles</taxon>
        <taxon>Oomycota</taxon>
        <taxon>Peronosporomycetes</taxon>
        <taxon>Peronosporales</taxon>
        <taxon>Peronosporaceae</taxon>
        <taxon>Phytophthora</taxon>
    </lineage>
</organism>
<keyword evidence="2" id="KW-1185">Reference proteome</keyword>
<gene>
    <name evidence="1" type="ORF">PHYBOEH_009605</name>
</gene>
<sequence length="133" mass="15038">MRPLHSSPSFRVDQPEVDKVQGWKRFLKSTAKSTDEIGNGEEERGLSFSSLKNLFKSSASKKAAAAAKQVQRDQLVAKLAENGNYRIDMFNTWIKQSYTPNKMFADFNAAANKNALSVFHSYNQHLKDLRVVL</sequence>
<name>A0A8T1WZY7_9STRA</name>
<evidence type="ECO:0000313" key="2">
    <source>
        <dbReference type="Proteomes" id="UP000693981"/>
    </source>
</evidence>
<dbReference type="Proteomes" id="UP000693981">
    <property type="component" value="Unassembled WGS sequence"/>
</dbReference>
<protein>
    <recommendedName>
        <fullName evidence="3">RxLR effector protein</fullName>
    </recommendedName>
</protein>
<evidence type="ECO:0008006" key="3">
    <source>
        <dbReference type="Google" id="ProtNLM"/>
    </source>
</evidence>